<protein>
    <recommendedName>
        <fullName evidence="3">ABC transporter permease</fullName>
    </recommendedName>
</protein>
<keyword evidence="1" id="KW-1133">Transmembrane helix</keyword>
<gene>
    <name evidence="2" type="ORF">METZ01_LOCUS460448</name>
</gene>
<keyword evidence="1" id="KW-0812">Transmembrane</keyword>
<evidence type="ECO:0008006" key="3">
    <source>
        <dbReference type="Google" id="ProtNLM"/>
    </source>
</evidence>
<dbReference type="AlphaFoldDB" id="A0A383AIV4"/>
<keyword evidence="1" id="KW-0472">Membrane</keyword>
<proteinExistence type="predicted"/>
<evidence type="ECO:0000256" key="1">
    <source>
        <dbReference type="SAM" id="Phobius"/>
    </source>
</evidence>
<dbReference type="PANTHER" id="PTHR32196">
    <property type="entry name" value="ABC TRANSPORTER PERMEASE PROTEIN YPHD-RELATED-RELATED"/>
    <property type="match status" value="1"/>
</dbReference>
<dbReference type="PANTHER" id="PTHR32196:SF72">
    <property type="entry name" value="RIBOSE IMPORT PERMEASE PROTEIN RBSC"/>
    <property type="match status" value="1"/>
</dbReference>
<evidence type="ECO:0000313" key="2">
    <source>
        <dbReference type="EMBL" id="SVE07594.1"/>
    </source>
</evidence>
<feature type="transmembrane region" description="Helical" evidence="1">
    <location>
        <begin position="43"/>
        <end position="61"/>
    </location>
</feature>
<dbReference type="EMBL" id="UINC01192446">
    <property type="protein sequence ID" value="SVE07594.1"/>
    <property type="molecule type" value="Genomic_DNA"/>
</dbReference>
<accession>A0A383AIV4</accession>
<dbReference type="GO" id="GO:0005886">
    <property type="term" value="C:plasma membrane"/>
    <property type="evidence" value="ECO:0007669"/>
    <property type="project" value="TreeGrafter"/>
</dbReference>
<feature type="non-terminal residue" evidence="2">
    <location>
        <position position="1"/>
    </location>
</feature>
<organism evidence="2">
    <name type="scientific">marine metagenome</name>
    <dbReference type="NCBI Taxonomy" id="408172"/>
    <lineage>
        <taxon>unclassified sequences</taxon>
        <taxon>metagenomes</taxon>
        <taxon>ecological metagenomes</taxon>
    </lineage>
</organism>
<name>A0A383AIV4_9ZZZZ</name>
<reference evidence="2" key="1">
    <citation type="submission" date="2018-05" db="EMBL/GenBank/DDBJ databases">
        <authorList>
            <person name="Lanie J.A."/>
            <person name="Ng W.-L."/>
            <person name="Kazmierczak K.M."/>
            <person name="Andrzejewski T.M."/>
            <person name="Davidsen T.M."/>
            <person name="Wayne K.J."/>
            <person name="Tettelin H."/>
            <person name="Glass J.I."/>
            <person name="Rusch D."/>
            <person name="Podicherti R."/>
            <person name="Tsui H.-C.T."/>
            <person name="Winkler M.E."/>
        </authorList>
    </citation>
    <scope>NUCLEOTIDE SEQUENCE</scope>
</reference>
<sequence>IAAVIIGGTAITGGVGSILRTLIGALIISVVRIGMTFMGINIFAHQAVFGLVLILAVALTIDRTKIPIIK</sequence>